<evidence type="ECO:0000313" key="1">
    <source>
        <dbReference type="EMBL" id="PWZ14632.1"/>
    </source>
</evidence>
<reference evidence="1 2" key="1">
    <citation type="journal article" date="2018" name="Nat. Genet.">
        <title>Extensive intraspecific gene order and gene structural variations between Mo17 and other maize genomes.</title>
        <authorList>
            <person name="Sun S."/>
            <person name="Zhou Y."/>
            <person name="Chen J."/>
            <person name="Shi J."/>
            <person name="Zhao H."/>
            <person name="Zhao H."/>
            <person name="Song W."/>
            <person name="Zhang M."/>
            <person name="Cui Y."/>
            <person name="Dong X."/>
            <person name="Liu H."/>
            <person name="Ma X."/>
            <person name="Jiao Y."/>
            <person name="Wang B."/>
            <person name="Wei X."/>
            <person name="Stein J.C."/>
            <person name="Glaubitz J.C."/>
            <person name="Lu F."/>
            <person name="Yu G."/>
            <person name="Liang C."/>
            <person name="Fengler K."/>
            <person name="Li B."/>
            <person name="Rafalski A."/>
            <person name="Schnable P.S."/>
            <person name="Ware D.H."/>
            <person name="Buckler E.S."/>
            <person name="Lai J."/>
        </authorList>
    </citation>
    <scope>NUCLEOTIDE SEQUENCE [LARGE SCALE GENOMIC DNA]</scope>
    <source>
        <strain evidence="2">cv. Missouri 17</strain>
        <tissue evidence="1">Seedling</tissue>
    </source>
</reference>
<proteinExistence type="predicted"/>
<name>A0A3L6E173_MAIZE</name>
<dbReference type="AlphaFoldDB" id="A0A3L6E173"/>
<protein>
    <submittedName>
        <fullName evidence="1">Uncharacterized protein</fullName>
    </submittedName>
</protein>
<evidence type="ECO:0000313" key="2">
    <source>
        <dbReference type="Proteomes" id="UP000251960"/>
    </source>
</evidence>
<gene>
    <name evidence="1" type="ORF">Zm00014a_021997</name>
</gene>
<sequence>MSRVAHTIYLLIKSYVPQHKHVLVHLM</sequence>
<comment type="caution">
    <text evidence="1">The sequence shown here is derived from an EMBL/GenBank/DDBJ whole genome shotgun (WGS) entry which is preliminary data.</text>
</comment>
<dbReference type="EMBL" id="NCVQ01000008">
    <property type="protein sequence ID" value="PWZ14632.1"/>
    <property type="molecule type" value="Genomic_DNA"/>
</dbReference>
<dbReference type="Proteomes" id="UP000251960">
    <property type="component" value="Chromosome 7"/>
</dbReference>
<organism evidence="1 2">
    <name type="scientific">Zea mays</name>
    <name type="common">Maize</name>
    <dbReference type="NCBI Taxonomy" id="4577"/>
    <lineage>
        <taxon>Eukaryota</taxon>
        <taxon>Viridiplantae</taxon>
        <taxon>Streptophyta</taxon>
        <taxon>Embryophyta</taxon>
        <taxon>Tracheophyta</taxon>
        <taxon>Spermatophyta</taxon>
        <taxon>Magnoliopsida</taxon>
        <taxon>Liliopsida</taxon>
        <taxon>Poales</taxon>
        <taxon>Poaceae</taxon>
        <taxon>PACMAD clade</taxon>
        <taxon>Panicoideae</taxon>
        <taxon>Andropogonodae</taxon>
        <taxon>Andropogoneae</taxon>
        <taxon>Tripsacinae</taxon>
        <taxon>Zea</taxon>
    </lineage>
</organism>
<accession>A0A3L6E173</accession>